<evidence type="ECO:0000256" key="7">
    <source>
        <dbReference type="ARBA" id="ARBA00022737"/>
    </source>
</evidence>
<evidence type="ECO:0000256" key="13">
    <source>
        <dbReference type="ARBA" id="ARBA00043219"/>
    </source>
</evidence>
<dbReference type="EC" id="2.5.1.58" evidence="4"/>
<reference evidence="14" key="1">
    <citation type="submission" date="2019-08" db="EMBL/GenBank/DDBJ databases">
        <title>The genome of the North American firefly Photinus pyralis.</title>
        <authorList>
            <consortium name="Photinus pyralis genome working group"/>
            <person name="Fallon T.R."/>
            <person name="Sander Lower S.E."/>
            <person name="Weng J.-K."/>
        </authorList>
    </citation>
    <scope>NUCLEOTIDE SEQUENCE</scope>
    <source>
        <strain evidence="14">TRF0915ILg1</strain>
        <tissue evidence="14">Whole body</tissue>
    </source>
</reference>
<evidence type="ECO:0000256" key="4">
    <source>
        <dbReference type="ARBA" id="ARBA00012702"/>
    </source>
</evidence>
<sequence>MGDSSSDEENHWVFYRDRPEWKDVEPVPQDDGDVGVVSIRYTDKFKDVYDYFRAVLKSSEKSDRALELTKDAAALNPANYTVWQYRRDILKTLSKDLHEELEYSRCIIEENPKNYQVWHHRRVLVEWLKDASKELYLTELILSQDAKNYHAWQHRQWAIKTFNLFDGELNFVDQLLQDDIRNNSAWNQRYFVINNTTGFTEEVLKQEIEYTLDKIRIAKENESAWNFLRGLLLHDKGGLSKNKMVTEFCEELYASGNRSPFLLALLVDMCDEQVSLGGGDSKYTLERAQELCKVLSTEYDKIRAKYWEHMASVIQKKADGTYEPTAHNSSFSADES</sequence>
<dbReference type="Gene3D" id="1.25.40.120">
    <property type="entry name" value="Protein prenylyltransferase"/>
    <property type="match status" value="1"/>
</dbReference>
<evidence type="ECO:0000256" key="1">
    <source>
        <dbReference type="ARBA" id="ARBA00001946"/>
    </source>
</evidence>
<protein>
    <recommendedName>
        <fullName evidence="9">Protein farnesyltransferase/geranylgeranyltransferase type-1 subunit alpha</fullName>
        <ecNumber evidence="4">2.5.1.58</ecNumber>
        <ecNumber evidence="3">2.5.1.59</ecNumber>
    </recommendedName>
    <alternativeName>
        <fullName evidence="12">CAAX farnesyltransferase subunit alpha</fullName>
    </alternativeName>
    <alternativeName>
        <fullName evidence="11">FTase-alpha</fullName>
    </alternativeName>
    <alternativeName>
        <fullName evidence="10">Ras proteins prenyltransferase subunit alpha</fullName>
    </alternativeName>
    <alternativeName>
        <fullName evidence="13">Type I protein geranyl-geranyltransferase subunit alpha</fullName>
    </alternativeName>
</protein>
<dbReference type="PANTHER" id="PTHR11129">
    <property type="entry name" value="PROTEIN FARNESYLTRANSFERASE ALPHA SUBUNIT/RAB GERANYLGERANYL TRANSFERASE ALPHA SUBUNIT"/>
    <property type="match status" value="1"/>
</dbReference>
<dbReference type="GO" id="GO:0004662">
    <property type="term" value="F:CAAX-protein geranylgeranyltransferase activity"/>
    <property type="evidence" value="ECO:0007669"/>
    <property type="project" value="UniProtKB-EC"/>
</dbReference>
<evidence type="ECO:0000256" key="8">
    <source>
        <dbReference type="ARBA" id="ARBA00022842"/>
    </source>
</evidence>
<keyword evidence="8" id="KW-0460">Magnesium</keyword>
<comment type="caution">
    <text evidence="14">The sequence shown here is derived from an EMBL/GenBank/DDBJ whole genome shotgun (WGS) entry which is preliminary data.</text>
</comment>
<dbReference type="AlphaFoldDB" id="A0A8K0CFU0"/>
<dbReference type="SUPFAM" id="SSF48439">
    <property type="entry name" value="Protein prenylyltransferase"/>
    <property type="match status" value="1"/>
</dbReference>
<dbReference type="Proteomes" id="UP000801492">
    <property type="component" value="Unassembled WGS sequence"/>
</dbReference>
<accession>A0A8K0CFU0</accession>
<evidence type="ECO:0000256" key="6">
    <source>
        <dbReference type="ARBA" id="ARBA00022679"/>
    </source>
</evidence>
<evidence type="ECO:0000313" key="15">
    <source>
        <dbReference type="Proteomes" id="UP000801492"/>
    </source>
</evidence>
<dbReference type="GO" id="GO:0004660">
    <property type="term" value="F:protein farnesyltransferase activity"/>
    <property type="evidence" value="ECO:0007669"/>
    <property type="project" value="UniProtKB-EC"/>
</dbReference>
<dbReference type="OrthoDB" id="272289at2759"/>
<organism evidence="14 15">
    <name type="scientific">Ignelater luminosus</name>
    <name type="common">Cucubano</name>
    <name type="synonym">Pyrophorus luminosus</name>
    <dbReference type="NCBI Taxonomy" id="2038154"/>
    <lineage>
        <taxon>Eukaryota</taxon>
        <taxon>Metazoa</taxon>
        <taxon>Ecdysozoa</taxon>
        <taxon>Arthropoda</taxon>
        <taxon>Hexapoda</taxon>
        <taxon>Insecta</taxon>
        <taxon>Pterygota</taxon>
        <taxon>Neoptera</taxon>
        <taxon>Endopterygota</taxon>
        <taxon>Coleoptera</taxon>
        <taxon>Polyphaga</taxon>
        <taxon>Elateriformia</taxon>
        <taxon>Elateroidea</taxon>
        <taxon>Elateridae</taxon>
        <taxon>Agrypninae</taxon>
        <taxon>Pyrophorini</taxon>
        <taxon>Ignelater</taxon>
    </lineage>
</organism>
<dbReference type="PANTHER" id="PTHR11129:SF1">
    <property type="entry name" value="PROTEIN FARNESYLTRANSFERASE_GERANYLGERANYLTRANSFERASE TYPE-1 SUBUNIT ALPHA"/>
    <property type="match status" value="1"/>
</dbReference>
<keyword evidence="7" id="KW-0677">Repeat</keyword>
<evidence type="ECO:0000256" key="2">
    <source>
        <dbReference type="ARBA" id="ARBA00006734"/>
    </source>
</evidence>
<name>A0A8K0CFU0_IGNLU</name>
<comment type="similarity">
    <text evidence="2">Belongs to the protein prenyltransferase subunit alpha family.</text>
</comment>
<evidence type="ECO:0000256" key="11">
    <source>
        <dbReference type="ARBA" id="ARBA00042436"/>
    </source>
</evidence>
<dbReference type="PROSITE" id="PS51147">
    <property type="entry name" value="PFTA"/>
    <property type="match status" value="5"/>
</dbReference>
<evidence type="ECO:0000256" key="10">
    <source>
        <dbReference type="ARBA" id="ARBA00041392"/>
    </source>
</evidence>
<dbReference type="GO" id="GO:0005953">
    <property type="term" value="C:CAAX-protein geranylgeranyltransferase complex"/>
    <property type="evidence" value="ECO:0007669"/>
    <property type="project" value="TreeGrafter"/>
</dbReference>
<dbReference type="EC" id="2.5.1.59" evidence="3"/>
<evidence type="ECO:0000256" key="12">
    <source>
        <dbReference type="ARBA" id="ARBA00043086"/>
    </source>
</evidence>
<dbReference type="Pfam" id="PF01239">
    <property type="entry name" value="PPTA"/>
    <property type="match status" value="5"/>
</dbReference>
<evidence type="ECO:0000313" key="14">
    <source>
        <dbReference type="EMBL" id="KAF2886538.1"/>
    </source>
</evidence>
<evidence type="ECO:0000256" key="3">
    <source>
        <dbReference type="ARBA" id="ARBA00012700"/>
    </source>
</evidence>
<proteinExistence type="inferred from homology"/>
<keyword evidence="15" id="KW-1185">Reference proteome</keyword>
<dbReference type="GO" id="GO:0005965">
    <property type="term" value="C:protein farnesyltransferase complex"/>
    <property type="evidence" value="ECO:0007669"/>
    <property type="project" value="TreeGrafter"/>
</dbReference>
<evidence type="ECO:0000256" key="9">
    <source>
        <dbReference type="ARBA" id="ARBA00040965"/>
    </source>
</evidence>
<evidence type="ECO:0000256" key="5">
    <source>
        <dbReference type="ARBA" id="ARBA00022602"/>
    </source>
</evidence>
<keyword evidence="6" id="KW-0808">Transferase</keyword>
<gene>
    <name evidence="14" type="ORF">ILUMI_19635</name>
</gene>
<comment type="cofactor">
    <cofactor evidence="1">
        <name>Mg(2+)</name>
        <dbReference type="ChEBI" id="CHEBI:18420"/>
    </cofactor>
</comment>
<dbReference type="InterPro" id="IPR002088">
    <property type="entry name" value="Prenyl_trans_a"/>
</dbReference>
<keyword evidence="5" id="KW-0637">Prenyltransferase</keyword>
<dbReference type="EMBL" id="VTPC01087353">
    <property type="protein sequence ID" value="KAF2886538.1"/>
    <property type="molecule type" value="Genomic_DNA"/>
</dbReference>